<name>A0A8J5Q7S5_FUSOX</name>
<comment type="caution">
    <text evidence="1">The sequence shown here is derived from an EMBL/GenBank/DDBJ whole genome shotgun (WGS) entry which is preliminary data.</text>
</comment>
<organism evidence="1 2">
    <name type="scientific">Fusarium oxysporum f. sp. raphani</name>
    <dbReference type="NCBI Taxonomy" id="96318"/>
    <lineage>
        <taxon>Eukaryota</taxon>
        <taxon>Fungi</taxon>
        <taxon>Dikarya</taxon>
        <taxon>Ascomycota</taxon>
        <taxon>Pezizomycotina</taxon>
        <taxon>Sordariomycetes</taxon>
        <taxon>Hypocreomycetidae</taxon>
        <taxon>Hypocreales</taxon>
        <taxon>Nectriaceae</taxon>
        <taxon>Fusarium</taxon>
        <taxon>Fusarium oxysporum species complex</taxon>
    </lineage>
</organism>
<evidence type="ECO:0000313" key="1">
    <source>
        <dbReference type="EMBL" id="KAG7437024.1"/>
    </source>
</evidence>
<proteinExistence type="predicted"/>
<gene>
    <name evidence="1" type="ORF">Forpi1262_v002005</name>
</gene>
<reference evidence="1" key="1">
    <citation type="submission" date="2021-04" db="EMBL/GenBank/DDBJ databases">
        <title>First draft genome resource for Brassicaceae pathogens Fusarium oxysporum f. sp. raphani and Fusarium oxysporum f. sp. rapae.</title>
        <authorList>
            <person name="Asai S."/>
        </authorList>
    </citation>
    <scope>NUCLEOTIDE SEQUENCE</scope>
    <source>
        <strain evidence="1">Tf1262</strain>
    </source>
</reference>
<protein>
    <submittedName>
        <fullName evidence="1">Uncharacterized protein</fullName>
    </submittedName>
</protein>
<dbReference type="Proteomes" id="UP000693942">
    <property type="component" value="Unassembled WGS sequence"/>
</dbReference>
<accession>A0A8J5Q7S5</accession>
<evidence type="ECO:0000313" key="2">
    <source>
        <dbReference type="Proteomes" id="UP000693942"/>
    </source>
</evidence>
<dbReference type="AlphaFoldDB" id="A0A8J5Q7S5"/>
<dbReference type="EMBL" id="JAELUR010000001">
    <property type="protein sequence ID" value="KAG7437024.1"/>
    <property type="molecule type" value="Genomic_DNA"/>
</dbReference>
<sequence length="319" mass="36054">MSTNSAGELIQQHPTNVVANPGYKTASDKPWSNSYKPIKSTTSYMKIHNGVIDANFENAFMGMMEDDAIRFRQPAVPTNQRHWRLETEADCENWFNTEITNVVLSAWHSNPPLMQTSHTKPLTEENIPENVDCTFSVKYGGKRYTVAIGEFKRNLLDPNEWGSGSITKGGQRKLSQELRGYASKYKCPQVFYFDGSNLVLLQFRAHRVEGIKNEDCEIDSWTIPVKNSSCSLRYALYRLLAQGWRRCQGEVAAVTGFTVGGLAPCSREYYTGVPIWKAANGQRQKSHPLGYQRTIDGSTGAVVWSHQTYQAEWETGAFW</sequence>